<accession>W6N8N4</accession>
<dbReference type="InterPro" id="IPR011059">
    <property type="entry name" value="Metal-dep_hydrolase_composite"/>
</dbReference>
<keyword evidence="3" id="KW-1185">Reference proteome</keyword>
<comment type="caution">
    <text evidence="2">The sequence shown here is derived from an EMBL/GenBank/DDBJ whole genome shotgun (WGS) entry which is preliminary data.</text>
</comment>
<dbReference type="Gene3D" id="3.20.20.140">
    <property type="entry name" value="Metal-dependent hydrolases"/>
    <property type="match status" value="1"/>
</dbReference>
<evidence type="ECO:0000313" key="2">
    <source>
        <dbReference type="EMBL" id="CDL92941.1"/>
    </source>
</evidence>
<dbReference type="GeneID" id="29417974"/>
<sequence>MKADLIVKGKVFTADKLLPLAEAFAVKNGKIVFVGKQSEISKYFGNNTKIIENKEGIIIPGMTDGHAHVTSTTDLVLGVNLHEVETAEEYLEKIKQFYQNNDDINIIFGQGYQNGVFDEIGPTAAMLDKVSNQIPIIMVSEDEHTFWINSKTMSMAGIDEKTPEIDGGIIVRYPCTRKPTGWLKELAGSLIQNIMPAYTKDDYKKGILAYQSMALSTGVTNVFEPMLDKRKDYDLRYEAYAELAREGKLKITFTEAYTLEPNDDYEEVFKKAKILKNKINYDKVRLTTLKIFIDGVVEAHTAFLREEYNDAPGDFGESLFDQDQLNKLVTRAIKEGYVVHTHAIGDAALDCILNAYEYAQNKTAIFDRRNAVTHLQVVEEEQIDRMKQLHIVAVINPYWHFKNPIYYRNLEVPFLGQERADKEYPAASFIKKGIVTSQASDWPVTVPADTMTSLHLMVNRVETGKKGVEALNPNERISVEEALMVLTVNGAYESNLESRKGTISVGKDADFVVLDKDVLSIDAFELYKTKICQTYINGKLVFNKGE</sequence>
<feature type="domain" description="Amidohydrolase 3" evidence="1">
    <location>
        <begin position="54"/>
        <end position="542"/>
    </location>
</feature>
<dbReference type="CDD" id="cd01300">
    <property type="entry name" value="YtcJ_like"/>
    <property type="match status" value="1"/>
</dbReference>
<dbReference type="PANTHER" id="PTHR22642">
    <property type="entry name" value="IMIDAZOLONEPROPIONASE"/>
    <property type="match status" value="1"/>
</dbReference>
<dbReference type="SUPFAM" id="SSF51556">
    <property type="entry name" value="Metallo-dependent hydrolases"/>
    <property type="match status" value="1"/>
</dbReference>
<dbReference type="Pfam" id="PF07969">
    <property type="entry name" value="Amidohydro_3"/>
    <property type="match status" value="1"/>
</dbReference>
<protein>
    <recommendedName>
        <fullName evidence="1">Amidohydrolase 3 domain-containing protein</fullName>
    </recommendedName>
</protein>
<name>W6N8N4_CLOTY</name>
<dbReference type="Proteomes" id="UP000019482">
    <property type="component" value="Unassembled WGS sequence"/>
</dbReference>
<dbReference type="InterPro" id="IPR033932">
    <property type="entry name" value="YtcJ-like"/>
</dbReference>
<evidence type="ECO:0000313" key="3">
    <source>
        <dbReference type="Proteomes" id="UP000019482"/>
    </source>
</evidence>
<dbReference type="InterPro" id="IPR032466">
    <property type="entry name" value="Metal_Hydrolase"/>
</dbReference>
<dbReference type="OrthoDB" id="9767366at2"/>
<dbReference type="AlphaFoldDB" id="W6N8N4"/>
<organism evidence="2 3">
    <name type="scientific">Clostridium tyrobutyricum DIVETGP</name>
    <dbReference type="NCBI Taxonomy" id="1408889"/>
    <lineage>
        <taxon>Bacteria</taxon>
        <taxon>Bacillati</taxon>
        <taxon>Bacillota</taxon>
        <taxon>Clostridia</taxon>
        <taxon>Eubacteriales</taxon>
        <taxon>Clostridiaceae</taxon>
        <taxon>Clostridium</taxon>
    </lineage>
</organism>
<evidence type="ECO:0000259" key="1">
    <source>
        <dbReference type="Pfam" id="PF07969"/>
    </source>
</evidence>
<dbReference type="SUPFAM" id="SSF51338">
    <property type="entry name" value="Composite domain of metallo-dependent hydrolases"/>
    <property type="match status" value="1"/>
</dbReference>
<gene>
    <name evidence="2" type="ORF">CTDIVETGP_3011</name>
</gene>
<proteinExistence type="predicted"/>
<dbReference type="RefSeq" id="WP_017894931.1">
    <property type="nucleotide sequence ID" value="NZ_CBXI010000044.1"/>
</dbReference>
<dbReference type="GO" id="GO:0016810">
    <property type="term" value="F:hydrolase activity, acting on carbon-nitrogen (but not peptide) bonds"/>
    <property type="evidence" value="ECO:0007669"/>
    <property type="project" value="InterPro"/>
</dbReference>
<dbReference type="Gene3D" id="3.10.310.70">
    <property type="match status" value="1"/>
</dbReference>
<dbReference type="InterPro" id="IPR013108">
    <property type="entry name" value="Amidohydro_3"/>
</dbReference>
<dbReference type="EMBL" id="CBXI010000044">
    <property type="protein sequence ID" value="CDL92941.1"/>
    <property type="molecule type" value="Genomic_DNA"/>
</dbReference>
<dbReference type="PANTHER" id="PTHR22642:SF2">
    <property type="entry name" value="PROTEIN LONG AFTER FAR-RED 3"/>
    <property type="match status" value="1"/>
</dbReference>
<reference evidence="2 3" key="1">
    <citation type="journal article" date="2015" name="Genome Announc.">
        <title>Draft Genome Sequence of Clostridium tyrobutyricum Strain DIVETGP, Isolated from Cow's Milk for Grana Padano Production.</title>
        <authorList>
            <person name="Soggiu A."/>
            <person name="Piras C."/>
            <person name="Gaiarsa S."/>
            <person name="Sassera D."/>
            <person name="Roncada P."/>
            <person name="Bendixen E."/>
            <person name="Brasca M."/>
            <person name="Bonizzi L."/>
        </authorList>
    </citation>
    <scope>NUCLEOTIDE SEQUENCE [LARGE SCALE GENOMIC DNA]</scope>
    <source>
        <strain evidence="2 3">DIVETGP</strain>
    </source>
</reference>
<dbReference type="Gene3D" id="2.30.40.10">
    <property type="entry name" value="Urease, subunit C, domain 1"/>
    <property type="match status" value="1"/>
</dbReference>